<reference evidence="1 2" key="1">
    <citation type="submission" date="2020-05" db="EMBL/GenBank/DDBJ databases">
        <authorList>
            <person name="Borgemenke S.J."/>
            <person name="ReVeal M.J."/>
            <person name="Bowlin A."/>
            <person name="Kyle I."/>
            <person name="Graham M.T."/>
            <person name="Hanko C."/>
            <person name="Keshap P."/>
            <person name="Daniels C.J."/>
            <person name="Breitenberger C.A."/>
            <person name="Ball S.L."/>
            <person name="Garlena R.A."/>
            <person name="Russell D.A."/>
            <person name="Pope W.H."/>
            <person name="Jacobs-Sera D."/>
            <person name="Hatfull G.F."/>
        </authorList>
    </citation>
    <scope>NUCLEOTIDE SEQUENCE [LARGE SCALE GENOMIC DNA]</scope>
</reference>
<dbReference type="GeneID" id="63910589"/>
<name>A0AAE7F900_9CAUD</name>
<proteinExistence type="predicted"/>
<dbReference type="EMBL" id="MT498050">
    <property type="protein sequence ID" value="QKY79315.1"/>
    <property type="molecule type" value="Genomic_DNA"/>
</dbReference>
<evidence type="ECO:0000313" key="1">
    <source>
        <dbReference type="EMBL" id="QKY79315.1"/>
    </source>
</evidence>
<dbReference type="RefSeq" id="YP_010049868.1">
    <property type="nucleotide sequence ID" value="NC_054419.1"/>
</dbReference>
<gene>
    <name evidence="1" type="primary">9</name>
    <name evidence="1" type="ORF">SEA_GISSELLE_9</name>
</gene>
<accession>A0AAE7F900</accession>
<protein>
    <submittedName>
        <fullName evidence="1">Uncharacterized protein</fullName>
    </submittedName>
</protein>
<keyword evidence="2" id="KW-1185">Reference proteome</keyword>
<dbReference type="KEGG" id="vg:63910589"/>
<dbReference type="Proteomes" id="UP000822627">
    <property type="component" value="Segment"/>
</dbReference>
<evidence type="ECO:0000313" key="2">
    <source>
        <dbReference type="Proteomes" id="UP000822627"/>
    </source>
</evidence>
<sequence length="96" mass="10219">MAEEVKVVLNDAGIKALLNSPEVQAHLLKAAQNMAQAAESRSLSGAVYEDENPKFEASVQPGRSRARASVITANKEARIAEAQDRALSSSIDALRS</sequence>
<organism evidence="1 2">
    <name type="scientific">Arthrobacter phage Gisselle</name>
    <dbReference type="NCBI Taxonomy" id="2743905"/>
    <lineage>
        <taxon>Viruses</taxon>
        <taxon>Duplodnaviria</taxon>
        <taxon>Heunggongvirae</taxon>
        <taxon>Uroviricota</taxon>
        <taxon>Caudoviricetes</taxon>
        <taxon>Korravirus</taxon>
        <taxon>Korravirus gisselle</taxon>
    </lineage>
</organism>